<evidence type="ECO:0000313" key="4">
    <source>
        <dbReference type="Proteomes" id="UP000321595"/>
    </source>
</evidence>
<accession>A0A5B8XRA4</accession>
<keyword evidence="2" id="KW-0732">Signal</keyword>
<dbReference type="EMBL" id="CP042467">
    <property type="protein sequence ID" value="QED28160.1"/>
    <property type="molecule type" value="Genomic_DNA"/>
</dbReference>
<feature type="signal peptide" evidence="2">
    <location>
        <begin position="1"/>
        <end position="21"/>
    </location>
</feature>
<feature type="region of interest" description="Disordered" evidence="1">
    <location>
        <begin position="264"/>
        <end position="286"/>
    </location>
</feature>
<evidence type="ECO:0000256" key="2">
    <source>
        <dbReference type="SAM" id="SignalP"/>
    </source>
</evidence>
<dbReference type="KEGG" id="bbae:FRD01_13150"/>
<feature type="compositionally biased region" description="Polar residues" evidence="1">
    <location>
        <begin position="276"/>
        <end position="286"/>
    </location>
</feature>
<protein>
    <submittedName>
        <fullName evidence="3">Uncharacterized protein</fullName>
    </submittedName>
</protein>
<reference evidence="3 4" key="1">
    <citation type="submission" date="2019-08" db="EMBL/GenBank/DDBJ databases">
        <authorList>
            <person name="Liang Q."/>
        </authorList>
    </citation>
    <scope>NUCLEOTIDE SEQUENCE [LARGE SCALE GENOMIC DNA]</scope>
    <source>
        <strain evidence="3 4">V1718</strain>
    </source>
</reference>
<proteinExistence type="predicted"/>
<dbReference type="Proteomes" id="UP000321595">
    <property type="component" value="Chromosome"/>
</dbReference>
<organism evidence="3 4">
    <name type="scientific">Microvenator marinus</name>
    <dbReference type="NCBI Taxonomy" id="2600177"/>
    <lineage>
        <taxon>Bacteria</taxon>
        <taxon>Deltaproteobacteria</taxon>
        <taxon>Bradymonadales</taxon>
        <taxon>Microvenatoraceae</taxon>
        <taxon>Microvenator</taxon>
    </lineage>
</organism>
<dbReference type="RefSeq" id="WP_146960338.1">
    <property type="nucleotide sequence ID" value="NZ_CP042467.1"/>
</dbReference>
<evidence type="ECO:0000256" key="1">
    <source>
        <dbReference type="SAM" id="MobiDB-lite"/>
    </source>
</evidence>
<sequence length="316" mass="34973">MKKSLWWVGVIGMLVSAPAWACSIQICAETFELASQGLTIPANAEYVLMDTYDSDPTNAGVVLEDSDGPVEIEIEEVGNWWKISPREGFAENQNYTLRLEPDGELEWEDGFVICGESLPEYSFSTGEAQSFPTTLGELKASEPQFGEVQLEAGASCFEDVEVSYVDVELELPQELEHWQGVIVLETYVNDTSWKVSEILGGMYKPGESWVGFAKDRVLTICGSAWEQPQEYYVTGPVDVRMRAYILGTDVELESNTLTVNLECPEESNLPDVPNQPGDTQSNATSEGCGCASSQGSGLVLPLIFLFCLFRRRQRSR</sequence>
<evidence type="ECO:0000313" key="3">
    <source>
        <dbReference type="EMBL" id="QED28160.1"/>
    </source>
</evidence>
<keyword evidence="4" id="KW-1185">Reference proteome</keyword>
<dbReference type="OrthoDB" id="5494520at2"/>
<dbReference type="AlphaFoldDB" id="A0A5B8XRA4"/>
<feature type="chain" id="PRO_5023057382" evidence="2">
    <location>
        <begin position="22"/>
        <end position="316"/>
    </location>
</feature>
<name>A0A5B8XRA4_9DELT</name>
<gene>
    <name evidence="3" type="ORF">FRD01_13150</name>
</gene>